<dbReference type="Pfam" id="PF25110">
    <property type="entry name" value="TPR_ESP1"/>
    <property type="match status" value="1"/>
</dbReference>
<sequence>MKIQSCGFCIIVWTLAKCASLIQRKEDEVYERLLCMVEELGLWFRFLAQKC</sequence>
<keyword evidence="4" id="KW-1185">Reference proteome</keyword>
<feature type="domain" description="Separase-like TPR repeats region" evidence="2">
    <location>
        <begin position="11"/>
        <end position="50"/>
    </location>
</feature>
<evidence type="ECO:0000313" key="3">
    <source>
        <dbReference type="EMBL" id="PRQ44124.1"/>
    </source>
</evidence>
<evidence type="ECO:0000256" key="1">
    <source>
        <dbReference type="SAM" id="SignalP"/>
    </source>
</evidence>
<protein>
    <recommendedName>
        <fullName evidence="2">Separase-like TPR repeats region domain-containing protein</fullName>
    </recommendedName>
</protein>
<evidence type="ECO:0000259" key="2">
    <source>
        <dbReference type="Pfam" id="PF25110"/>
    </source>
</evidence>
<name>A0A2P6RCG9_ROSCH</name>
<feature type="signal peptide" evidence="1">
    <location>
        <begin position="1"/>
        <end position="20"/>
    </location>
</feature>
<comment type="caution">
    <text evidence="3">The sequence shown here is derived from an EMBL/GenBank/DDBJ whole genome shotgun (WGS) entry which is preliminary data.</text>
</comment>
<dbReference type="InterPro" id="IPR056933">
    <property type="entry name" value="TPR_ESP1"/>
</dbReference>
<reference evidence="3 4" key="1">
    <citation type="journal article" date="2018" name="Nat. Genet.">
        <title>The Rosa genome provides new insights in the design of modern roses.</title>
        <authorList>
            <person name="Bendahmane M."/>
        </authorList>
    </citation>
    <scope>NUCLEOTIDE SEQUENCE [LARGE SCALE GENOMIC DNA]</scope>
    <source>
        <strain evidence="4">cv. Old Blush</strain>
    </source>
</reference>
<organism evidence="3 4">
    <name type="scientific">Rosa chinensis</name>
    <name type="common">China rose</name>
    <dbReference type="NCBI Taxonomy" id="74649"/>
    <lineage>
        <taxon>Eukaryota</taxon>
        <taxon>Viridiplantae</taxon>
        <taxon>Streptophyta</taxon>
        <taxon>Embryophyta</taxon>
        <taxon>Tracheophyta</taxon>
        <taxon>Spermatophyta</taxon>
        <taxon>Magnoliopsida</taxon>
        <taxon>eudicotyledons</taxon>
        <taxon>Gunneridae</taxon>
        <taxon>Pentapetalae</taxon>
        <taxon>rosids</taxon>
        <taxon>fabids</taxon>
        <taxon>Rosales</taxon>
        <taxon>Rosaceae</taxon>
        <taxon>Rosoideae</taxon>
        <taxon>Rosoideae incertae sedis</taxon>
        <taxon>Rosa</taxon>
    </lineage>
</organism>
<feature type="chain" id="PRO_5015134011" description="Separase-like TPR repeats region domain-containing protein" evidence="1">
    <location>
        <begin position="21"/>
        <end position="51"/>
    </location>
</feature>
<dbReference type="Proteomes" id="UP000238479">
    <property type="component" value="Chromosome 3"/>
</dbReference>
<proteinExistence type="predicted"/>
<accession>A0A2P6RCG9</accession>
<dbReference type="Gramene" id="PRQ44124">
    <property type="protein sequence ID" value="PRQ44124"/>
    <property type="gene ID" value="RchiOBHm_Chr3g0475761"/>
</dbReference>
<evidence type="ECO:0000313" key="4">
    <source>
        <dbReference type="Proteomes" id="UP000238479"/>
    </source>
</evidence>
<dbReference type="EMBL" id="PDCK01000041">
    <property type="protein sequence ID" value="PRQ44124.1"/>
    <property type="molecule type" value="Genomic_DNA"/>
</dbReference>
<dbReference type="AlphaFoldDB" id="A0A2P6RCG9"/>
<keyword evidence="1" id="KW-0732">Signal</keyword>
<gene>
    <name evidence="3" type="ORF">RchiOBHm_Chr3g0475761</name>
</gene>